<evidence type="ECO:0000256" key="1">
    <source>
        <dbReference type="SAM" id="Phobius"/>
    </source>
</evidence>
<dbReference type="NCBIfam" id="TIGR02532">
    <property type="entry name" value="IV_pilin_GFxxxE"/>
    <property type="match status" value="1"/>
</dbReference>
<name>A0A2I7N4H2_9NEIS</name>
<sequence>MQLNSRNKGFSILEVMIAVAVIGALGAGIYRLQLADLSATQQITVKQLMMQSATSLASQIYTNLNYCATNNTMRLSGCTATSGANNYTETVYTDNNSIGVDCSANSCSDSQFAQFLLYQWKSGFGSMPVSNVKGIVCRDTSMTIPTTGNNGGCNGSGGLVIKMVWQSHIEAAESAAIGDNNFILLPLANR</sequence>
<keyword evidence="1" id="KW-0812">Transmembrane</keyword>
<gene>
    <name evidence="2" type="ORF">CUN60_03065</name>
</gene>
<dbReference type="Proteomes" id="UP000236655">
    <property type="component" value="Chromosome"/>
</dbReference>
<evidence type="ECO:0008006" key="4">
    <source>
        <dbReference type="Google" id="ProtNLM"/>
    </source>
</evidence>
<organism evidence="2 3">
    <name type="scientific">Aquella oligotrophica</name>
    <dbReference type="NCBI Taxonomy" id="2067065"/>
    <lineage>
        <taxon>Bacteria</taxon>
        <taxon>Pseudomonadati</taxon>
        <taxon>Pseudomonadota</taxon>
        <taxon>Betaproteobacteria</taxon>
        <taxon>Neisseriales</taxon>
        <taxon>Neisseriaceae</taxon>
        <taxon>Aquella</taxon>
    </lineage>
</organism>
<keyword evidence="3" id="KW-1185">Reference proteome</keyword>
<dbReference type="Pfam" id="PF07963">
    <property type="entry name" value="N_methyl"/>
    <property type="match status" value="1"/>
</dbReference>
<dbReference type="Gene3D" id="3.30.700.10">
    <property type="entry name" value="Glycoprotein, Type 4 Pilin"/>
    <property type="match status" value="1"/>
</dbReference>
<feature type="transmembrane region" description="Helical" evidence="1">
    <location>
        <begin position="12"/>
        <end position="32"/>
    </location>
</feature>
<dbReference type="AlphaFoldDB" id="A0A2I7N4H2"/>
<dbReference type="InterPro" id="IPR045584">
    <property type="entry name" value="Pilin-like"/>
</dbReference>
<dbReference type="RefSeq" id="WP_102950621.1">
    <property type="nucleotide sequence ID" value="NZ_CP024847.1"/>
</dbReference>
<evidence type="ECO:0000313" key="3">
    <source>
        <dbReference type="Proteomes" id="UP000236655"/>
    </source>
</evidence>
<dbReference type="EMBL" id="CP024847">
    <property type="protein sequence ID" value="AUR51321.1"/>
    <property type="molecule type" value="Genomic_DNA"/>
</dbReference>
<dbReference type="KEGG" id="nba:CUN60_03065"/>
<evidence type="ECO:0000313" key="2">
    <source>
        <dbReference type="EMBL" id="AUR51321.1"/>
    </source>
</evidence>
<dbReference type="InterPro" id="IPR012902">
    <property type="entry name" value="N_methyl_site"/>
</dbReference>
<keyword evidence="1" id="KW-0472">Membrane</keyword>
<dbReference type="SUPFAM" id="SSF54523">
    <property type="entry name" value="Pili subunits"/>
    <property type="match status" value="1"/>
</dbReference>
<accession>A0A2I7N4H2</accession>
<reference evidence="3" key="1">
    <citation type="submission" date="2017-11" db="EMBL/GenBank/DDBJ databases">
        <authorList>
            <person name="Chan K.G."/>
            <person name="Lee L.S."/>
        </authorList>
    </citation>
    <scope>NUCLEOTIDE SEQUENCE [LARGE SCALE GENOMIC DNA]</scope>
    <source>
        <strain evidence="3">DSM 100970</strain>
    </source>
</reference>
<proteinExistence type="predicted"/>
<protein>
    <recommendedName>
        <fullName evidence="4">Type IV pilus modification protein PilV</fullName>
    </recommendedName>
</protein>
<keyword evidence="1" id="KW-1133">Transmembrane helix</keyword>